<evidence type="ECO:0000256" key="4">
    <source>
        <dbReference type="ARBA" id="ARBA00023040"/>
    </source>
</evidence>
<sequence length="342" mass="38547">MTLVDVNRSTLAVNEMQNFTDIHRDGLVCLAPSNVYFKVATGIAVIGIILNILFIYVLRRIPSMKTTANIYLVNLAVADLLLLISVLVYYVFVITGGVYILENVGFICYTTIFQNLLLFTALLTVIVLSVERHIGICYPLRFRNTLTKKRVISLVMCTWLLGALLSIPRVMECFVSGNTRKQAQNVAYALYIVIFSVSLVVLPVMYVMTAQSFRMFIRQLESDVRAIRRSDEKQILITCVSITTVFFLCMTPTVIKFIDHLTYNVTGNSSADVMAIICIYDLSRWLLIISLVVNPILYNLISSTEREAFLQAFGCREPVQRKTTVATTTTTKLYSVNAHVNL</sequence>
<organism evidence="11 12">
    <name type="scientific">Saccoglossus kowalevskii</name>
    <name type="common">Acorn worm</name>
    <dbReference type="NCBI Taxonomy" id="10224"/>
    <lineage>
        <taxon>Eukaryota</taxon>
        <taxon>Metazoa</taxon>
        <taxon>Hemichordata</taxon>
        <taxon>Enteropneusta</taxon>
        <taxon>Harrimaniidae</taxon>
        <taxon>Saccoglossus</taxon>
    </lineage>
</organism>
<feature type="transmembrane region" description="Helical" evidence="9">
    <location>
        <begin position="188"/>
        <end position="208"/>
    </location>
</feature>
<evidence type="ECO:0000256" key="9">
    <source>
        <dbReference type="SAM" id="Phobius"/>
    </source>
</evidence>
<keyword evidence="2 8" id="KW-0812">Transmembrane</keyword>
<dbReference type="PROSITE" id="PS50262">
    <property type="entry name" value="G_PROTEIN_RECEP_F1_2"/>
    <property type="match status" value="1"/>
</dbReference>
<feature type="transmembrane region" description="Helical" evidence="9">
    <location>
        <begin position="104"/>
        <end position="130"/>
    </location>
</feature>
<feature type="transmembrane region" description="Helical" evidence="9">
    <location>
        <begin position="70"/>
        <end position="92"/>
    </location>
</feature>
<evidence type="ECO:0000256" key="5">
    <source>
        <dbReference type="ARBA" id="ARBA00023136"/>
    </source>
</evidence>
<dbReference type="InterPro" id="IPR000276">
    <property type="entry name" value="GPCR_Rhodpsn"/>
</dbReference>
<evidence type="ECO:0000313" key="11">
    <source>
        <dbReference type="Proteomes" id="UP000694865"/>
    </source>
</evidence>
<evidence type="ECO:0000256" key="8">
    <source>
        <dbReference type="RuleBase" id="RU000688"/>
    </source>
</evidence>
<evidence type="ECO:0000313" key="12">
    <source>
        <dbReference type="RefSeq" id="XP_006816219.1"/>
    </source>
</evidence>
<keyword evidence="7 8" id="KW-0807">Transducer</keyword>
<dbReference type="Proteomes" id="UP000694865">
    <property type="component" value="Unplaced"/>
</dbReference>
<proteinExistence type="inferred from homology"/>
<keyword evidence="4 8" id="KW-0297">G-protein coupled receptor</keyword>
<protein>
    <submittedName>
        <fullName evidence="12">Neuromedin-U receptor 2-like</fullName>
    </submittedName>
</protein>
<evidence type="ECO:0000256" key="3">
    <source>
        <dbReference type="ARBA" id="ARBA00022989"/>
    </source>
</evidence>
<comment type="similarity">
    <text evidence="8">Belongs to the G-protein coupled receptor 1 family.</text>
</comment>
<feature type="transmembrane region" description="Helical" evidence="9">
    <location>
        <begin position="35"/>
        <end position="58"/>
    </location>
</feature>
<dbReference type="GeneID" id="102809635"/>
<dbReference type="PRINTS" id="PR00237">
    <property type="entry name" value="GPCRRHODOPSN"/>
</dbReference>
<dbReference type="Gene3D" id="1.20.1070.10">
    <property type="entry name" value="Rhodopsin 7-helix transmembrane proteins"/>
    <property type="match status" value="1"/>
</dbReference>
<dbReference type="PANTHER" id="PTHR24243">
    <property type="entry name" value="G-PROTEIN COUPLED RECEPTOR"/>
    <property type="match status" value="1"/>
</dbReference>
<feature type="transmembrane region" description="Helical" evidence="9">
    <location>
        <begin position="235"/>
        <end position="258"/>
    </location>
</feature>
<dbReference type="PANTHER" id="PTHR24243:SF208">
    <property type="entry name" value="PYROKININ-1 RECEPTOR"/>
    <property type="match status" value="1"/>
</dbReference>
<dbReference type="CDD" id="cd00637">
    <property type="entry name" value="7tm_classA_rhodopsin-like"/>
    <property type="match status" value="1"/>
</dbReference>
<dbReference type="PROSITE" id="PS00237">
    <property type="entry name" value="G_PROTEIN_RECEP_F1_1"/>
    <property type="match status" value="1"/>
</dbReference>
<keyword evidence="6 8" id="KW-0675">Receptor</keyword>
<feature type="domain" description="G-protein coupled receptors family 1 profile" evidence="10">
    <location>
        <begin position="50"/>
        <end position="298"/>
    </location>
</feature>
<keyword evidence="11" id="KW-1185">Reference proteome</keyword>
<name>A0ABM0M878_SACKO</name>
<evidence type="ECO:0000259" key="10">
    <source>
        <dbReference type="PROSITE" id="PS50262"/>
    </source>
</evidence>
<dbReference type="RefSeq" id="XP_006816219.1">
    <property type="nucleotide sequence ID" value="XM_006816156.1"/>
</dbReference>
<feature type="transmembrane region" description="Helical" evidence="9">
    <location>
        <begin position="273"/>
        <end position="297"/>
    </location>
</feature>
<feature type="transmembrane region" description="Helical" evidence="9">
    <location>
        <begin position="151"/>
        <end position="168"/>
    </location>
</feature>
<evidence type="ECO:0000256" key="1">
    <source>
        <dbReference type="ARBA" id="ARBA00004141"/>
    </source>
</evidence>
<accession>A0ABM0M878</accession>
<gene>
    <name evidence="12" type="primary">LOC102809635</name>
</gene>
<evidence type="ECO:0000256" key="6">
    <source>
        <dbReference type="ARBA" id="ARBA00023170"/>
    </source>
</evidence>
<comment type="subcellular location">
    <subcellularLocation>
        <location evidence="1">Membrane</location>
        <topology evidence="1">Multi-pass membrane protein</topology>
    </subcellularLocation>
</comment>
<keyword evidence="3 9" id="KW-1133">Transmembrane helix</keyword>
<evidence type="ECO:0000256" key="7">
    <source>
        <dbReference type="ARBA" id="ARBA00023224"/>
    </source>
</evidence>
<keyword evidence="5 9" id="KW-0472">Membrane</keyword>
<dbReference type="Pfam" id="PF00001">
    <property type="entry name" value="7tm_1"/>
    <property type="match status" value="1"/>
</dbReference>
<dbReference type="InterPro" id="IPR017452">
    <property type="entry name" value="GPCR_Rhodpsn_7TM"/>
</dbReference>
<reference evidence="12" key="1">
    <citation type="submission" date="2025-08" db="UniProtKB">
        <authorList>
            <consortium name="RefSeq"/>
        </authorList>
    </citation>
    <scope>IDENTIFICATION</scope>
    <source>
        <tissue evidence="12">Testes</tissue>
    </source>
</reference>
<evidence type="ECO:0000256" key="2">
    <source>
        <dbReference type="ARBA" id="ARBA00022692"/>
    </source>
</evidence>
<dbReference type="SUPFAM" id="SSF81321">
    <property type="entry name" value="Family A G protein-coupled receptor-like"/>
    <property type="match status" value="1"/>
</dbReference>